<gene>
    <name evidence="2" type="ORF">PQ465_01080</name>
</gene>
<dbReference type="PROSITE" id="PS51257">
    <property type="entry name" value="PROKAR_LIPOPROTEIN"/>
    <property type="match status" value="1"/>
</dbReference>
<accession>A0ABY7WKQ5</accession>
<dbReference type="Proteomes" id="UP001221558">
    <property type="component" value="Chromosome"/>
</dbReference>
<evidence type="ECO:0000313" key="3">
    <source>
        <dbReference type="Proteomes" id="UP001221558"/>
    </source>
</evidence>
<proteinExistence type="predicted"/>
<dbReference type="RefSeq" id="WP_274267711.1">
    <property type="nucleotide sequence ID" value="NZ_CP117880.1"/>
</dbReference>
<sequence>MKFRKFTIYALALSLFAGVASCESPLKDFNLQISTEVISHSATLRLVNTNGTPITSATVTLVSGDTEDIYNLSGRKEFSLTDNLITFGVDPKRMPTAADPIRFRVQIVAPGYITQVVPVAITDASTGIETVVLAQPTSLPGGATQLAENVALATDGSTLQATTVAIASPIEGTASNMELTIPAGTQFIGADGNVVTGSSVSISVINIDPNHEDAVSLLPGGDLISDQVVLEDGTTQSGAFSSAAVARIVMLVNGVRIREFSQPIRVTMPISTDYVSPLTNEAVNPGHILQVFSNSDTDNIWRWESNTAVQGTVATGYTVAFDIDHLTFYMVGEFGVSCSSARNVTFSGDWMANGSTYPIIVETWYAGNLLKTAQFSISANNATISLLDIPETGASIVVKNGAGQELEQGPLAGCGATTTMQLPNPGDATNSVSTLQLYVRCPDQTNPITLLPTFQMFYRVHGTTEYKYLGAVDNGFLRTTLLNTNGTRYDFKAIWKERVKVVGDKTIQADNTATVGIAPGDIIGEKAGATNLGILTEECGNL</sequence>
<evidence type="ECO:0000256" key="1">
    <source>
        <dbReference type="SAM" id="SignalP"/>
    </source>
</evidence>
<protein>
    <submittedName>
        <fullName evidence="2">Uncharacterized protein</fullName>
    </submittedName>
</protein>
<reference evidence="2 3" key="1">
    <citation type="submission" date="2023-02" db="EMBL/GenBank/DDBJ databases">
        <title>Genome sequence of Sphingobacterium sp. KACC 22765.</title>
        <authorList>
            <person name="Kim S."/>
            <person name="Heo J."/>
            <person name="Kwon S.-W."/>
        </authorList>
    </citation>
    <scope>NUCLEOTIDE SEQUENCE [LARGE SCALE GENOMIC DNA]</scope>
    <source>
        <strain evidence="2 3">KACC 22765</strain>
    </source>
</reference>
<organism evidence="2 3">
    <name type="scientific">Sphingobacterium oryzagri</name>
    <dbReference type="NCBI Taxonomy" id="3025669"/>
    <lineage>
        <taxon>Bacteria</taxon>
        <taxon>Pseudomonadati</taxon>
        <taxon>Bacteroidota</taxon>
        <taxon>Sphingobacteriia</taxon>
        <taxon>Sphingobacteriales</taxon>
        <taxon>Sphingobacteriaceae</taxon>
        <taxon>Sphingobacterium</taxon>
    </lineage>
</organism>
<keyword evidence="3" id="KW-1185">Reference proteome</keyword>
<evidence type="ECO:0000313" key="2">
    <source>
        <dbReference type="EMBL" id="WDF68983.1"/>
    </source>
</evidence>
<keyword evidence="1" id="KW-0732">Signal</keyword>
<feature type="chain" id="PRO_5045662243" evidence="1">
    <location>
        <begin position="23"/>
        <end position="542"/>
    </location>
</feature>
<feature type="signal peptide" evidence="1">
    <location>
        <begin position="1"/>
        <end position="22"/>
    </location>
</feature>
<name>A0ABY7WKQ5_9SPHI</name>
<dbReference type="EMBL" id="CP117880">
    <property type="protein sequence ID" value="WDF68983.1"/>
    <property type="molecule type" value="Genomic_DNA"/>
</dbReference>